<feature type="compositionally biased region" description="Basic and acidic residues" evidence="1">
    <location>
        <begin position="43"/>
        <end position="52"/>
    </location>
</feature>
<accession>A0A8N1S2V0</accession>
<gene>
    <name evidence="3" type="primary">LOC112552349</name>
</gene>
<dbReference type="GeneID" id="112552349"/>
<feature type="region of interest" description="Disordered" evidence="1">
    <location>
        <begin position="36"/>
        <end position="135"/>
    </location>
</feature>
<dbReference type="Proteomes" id="UP000504615">
    <property type="component" value="Unplaced"/>
</dbReference>
<dbReference type="RefSeq" id="XP_025073179.1">
    <property type="nucleotide sequence ID" value="XM_025217394.1"/>
</dbReference>
<feature type="compositionally biased region" description="Acidic residues" evidence="1">
    <location>
        <begin position="87"/>
        <end position="106"/>
    </location>
</feature>
<evidence type="ECO:0000313" key="2">
    <source>
        <dbReference type="Proteomes" id="UP000504615"/>
    </source>
</evidence>
<sequence>MSGHIQNLLSHLHNEENARQRVTALVYPLMQIRRRHAEEESETGARRARVELTQEEEVPPEIIQLSSEANIEEPQRGGNRILPAQENLEEEEEEEQEQETADEEREEEVREEQVEEETEEEEEEEREQARVAQNAGGLDIAQNFNVFSMSTAPRGRERVSNKLTREDVAKRSILTISNLDNLCFPCSLIITQIYHERGTLRAGELHKRWNMVKRQNSSLQRDLAQDLTRRAGVTITPEGCGIQEIEYFQRFLAASDIAIIV</sequence>
<keyword evidence="2" id="KW-1185">Reference proteome</keyword>
<name>A0A8N1S2V0_9HYME</name>
<proteinExistence type="predicted"/>
<evidence type="ECO:0000313" key="3">
    <source>
        <dbReference type="RefSeq" id="XP_025073179.1"/>
    </source>
</evidence>
<reference evidence="3" key="1">
    <citation type="submission" date="2025-08" db="UniProtKB">
        <authorList>
            <consortium name="RefSeq"/>
        </authorList>
    </citation>
    <scope>IDENTIFICATION</scope>
</reference>
<feature type="compositionally biased region" description="Acidic residues" evidence="1">
    <location>
        <begin position="113"/>
        <end position="126"/>
    </location>
</feature>
<dbReference type="OrthoDB" id="6740702at2759"/>
<evidence type="ECO:0000256" key="1">
    <source>
        <dbReference type="SAM" id="MobiDB-lite"/>
    </source>
</evidence>
<dbReference type="AlphaFoldDB" id="A0A8N1S2V0"/>
<organism evidence="2 3">
    <name type="scientific">Pogonomyrmex barbatus</name>
    <name type="common">red harvester ant</name>
    <dbReference type="NCBI Taxonomy" id="144034"/>
    <lineage>
        <taxon>Eukaryota</taxon>
        <taxon>Metazoa</taxon>
        <taxon>Ecdysozoa</taxon>
        <taxon>Arthropoda</taxon>
        <taxon>Hexapoda</taxon>
        <taxon>Insecta</taxon>
        <taxon>Pterygota</taxon>
        <taxon>Neoptera</taxon>
        <taxon>Endopterygota</taxon>
        <taxon>Hymenoptera</taxon>
        <taxon>Apocrita</taxon>
        <taxon>Aculeata</taxon>
        <taxon>Formicoidea</taxon>
        <taxon>Formicidae</taxon>
        <taxon>Myrmicinae</taxon>
        <taxon>Pogonomyrmex</taxon>
    </lineage>
</organism>
<protein>
    <submittedName>
        <fullName evidence="3">Ribosomal biogenesis protein LAS1L-like</fullName>
    </submittedName>
</protein>